<dbReference type="KEGG" id="abac:LuPra_03992"/>
<accession>A0A143PQP4</accession>
<dbReference type="RefSeq" id="WP_110172359.1">
    <property type="nucleotide sequence ID" value="NZ_CP015136.1"/>
</dbReference>
<dbReference type="GO" id="GO:0006783">
    <property type="term" value="P:heme biosynthetic process"/>
    <property type="evidence" value="ECO:0007669"/>
    <property type="project" value="TreeGrafter"/>
</dbReference>
<dbReference type="OrthoDB" id="9795729at2"/>
<dbReference type="Pfam" id="PF12724">
    <property type="entry name" value="Flavodoxin_5"/>
    <property type="match status" value="1"/>
</dbReference>
<dbReference type="InterPro" id="IPR052200">
    <property type="entry name" value="Protoporphyrinogen_IX_DH"/>
</dbReference>
<dbReference type="GO" id="GO:0070819">
    <property type="term" value="F:menaquinone-dependent protoporphyrinogen oxidase activity"/>
    <property type="evidence" value="ECO:0007669"/>
    <property type="project" value="TreeGrafter"/>
</dbReference>
<feature type="domain" description="Flavodoxin" evidence="2">
    <location>
        <begin position="6"/>
        <end position="157"/>
    </location>
</feature>
<dbReference type="InterPro" id="IPR001226">
    <property type="entry name" value="Flavodoxin_CS"/>
</dbReference>
<dbReference type="Gene3D" id="3.40.50.360">
    <property type="match status" value="1"/>
</dbReference>
<reference evidence="4" key="2">
    <citation type="submission" date="2016-04" db="EMBL/GenBank/DDBJ databases">
        <title>First Complete Genome Sequence of a Subdivision 6 Acidobacterium.</title>
        <authorList>
            <person name="Huang S."/>
            <person name="Vieira S."/>
            <person name="Bunk B."/>
            <person name="Riedel T."/>
            <person name="Sproeer C."/>
            <person name="Overmann J."/>
        </authorList>
    </citation>
    <scope>NUCLEOTIDE SEQUENCE [LARGE SCALE GENOMIC DNA]</scope>
    <source>
        <strain evidence="4">DSM 100886 HEG_-6_39</strain>
    </source>
</reference>
<organism evidence="3 4">
    <name type="scientific">Luteitalea pratensis</name>
    <dbReference type="NCBI Taxonomy" id="1855912"/>
    <lineage>
        <taxon>Bacteria</taxon>
        <taxon>Pseudomonadati</taxon>
        <taxon>Acidobacteriota</taxon>
        <taxon>Vicinamibacteria</taxon>
        <taxon>Vicinamibacterales</taxon>
        <taxon>Vicinamibacteraceae</taxon>
        <taxon>Luteitalea</taxon>
    </lineage>
</organism>
<dbReference type="AlphaFoldDB" id="A0A143PQP4"/>
<keyword evidence="4" id="KW-1185">Reference proteome</keyword>
<dbReference type="InterPro" id="IPR029039">
    <property type="entry name" value="Flavoprotein-like_sf"/>
</dbReference>
<dbReference type="SUPFAM" id="SSF52218">
    <property type="entry name" value="Flavoproteins"/>
    <property type="match status" value="1"/>
</dbReference>
<keyword evidence="3" id="KW-0560">Oxidoreductase</keyword>
<dbReference type="Proteomes" id="UP000076079">
    <property type="component" value="Chromosome"/>
</dbReference>
<evidence type="ECO:0000259" key="2">
    <source>
        <dbReference type="Pfam" id="PF12724"/>
    </source>
</evidence>
<dbReference type="STRING" id="1855912.LuPra_03992"/>
<evidence type="ECO:0000313" key="4">
    <source>
        <dbReference type="Proteomes" id="UP000076079"/>
    </source>
</evidence>
<comment type="cofactor">
    <cofactor evidence="1">
        <name>FMN</name>
        <dbReference type="ChEBI" id="CHEBI:58210"/>
    </cofactor>
</comment>
<dbReference type="GO" id="GO:0010181">
    <property type="term" value="F:FMN binding"/>
    <property type="evidence" value="ECO:0007669"/>
    <property type="project" value="InterPro"/>
</dbReference>
<sequence>MCTIPVFYATTHGQTRRIAERIAEALRREGHASFPLDLTSETARHFDWRRASAAVLSASLHTGRHQSSAVHFARTHVDRLNAIPTWFVSVSLSAASAHAEERSAAERLAREFVESVGWAPGRVSCVAGMLAYTRYSFVTRWFMRRIARKEGASTDTSRDHEFTDWSAVALLSRQFGREVWNRVQARGVRSREERWANDSRR</sequence>
<name>A0A143PQP4_LUTPR</name>
<gene>
    <name evidence="3" type="primary">hemG</name>
    <name evidence="3" type="ORF">LuPra_03992</name>
</gene>
<dbReference type="PANTHER" id="PTHR38030">
    <property type="entry name" value="PROTOPORPHYRINOGEN IX DEHYDROGENASE [MENAQUINONE]"/>
    <property type="match status" value="1"/>
</dbReference>
<dbReference type="InterPro" id="IPR026816">
    <property type="entry name" value="Flavodoxin_dom"/>
</dbReference>
<dbReference type="GO" id="GO:0009055">
    <property type="term" value="F:electron transfer activity"/>
    <property type="evidence" value="ECO:0007669"/>
    <property type="project" value="InterPro"/>
</dbReference>
<dbReference type="PROSITE" id="PS00201">
    <property type="entry name" value="FLAVODOXIN"/>
    <property type="match status" value="1"/>
</dbReference>
<proteinExistence type="predicted"/>
<dbReference type="PANTHER" id="PTHR38030:SF2">
    <property type="entry name" value="PROTOPORPHYRINOGEN IX DEHYDROGENASE [QUINONE]"/>
    <property type="match status" value="1"/>
</dbReference>
<protein>
    <submittedName>
        <fullName evidence="3">Protoporphyrinogen IX dehydrogenase [menaquinone]</fullName>
        <ecNumber evidence="3">1.3.5.3</ecNumber>
    </submittedName>
</protein>
<evidence type="ECO:0000313" key="3">
    <source>
        <dbReference type="EMBL" id="AMY10751.1"/>
    </source>
</evidence>
<evidence type="ECO:0000256" key="1">
    <source>
        <dbReference type="ARBA" id="ARBA00001917"/>
    </source>
</evidence>
<dbReference type="EC" id="1.3.5.3" evidence="3"/>
<reference evidence="3 4" key="1">
    <citation type="journal article" date="2016" name="Genome Announc.">
        <title>First Complete Genome Sequence of a Subdivision 6 Acidobacterium Strain.</title>
        <authorList>
            <person name="Huang S."/>
            <person name="Vieira S."/>
            <person name="Bunk B."/>
            <person name="Riedel T."/>
            <person name="Sproer C."/>
            <person name="Overmann J."/>
        </authorList>
    </citation>
    <scope>NUCLEOTIDE SEQUENCE [LARGE SCALE GENOMIC DNA]</scope>
    <source>
        <strain evidence="4">DSM 100886 HEG_-6_39</strain>
    </source>
</reference>
<dbReference type="EMBL" id="CP015136">
    <property type="protein sequence ID" value="AMY10751.1"/>
    <property type="molecule type" value="Genomic_DNA"/>
</dbReference>